<dbReference type="AlphaFoldDB" id="A0A0K2UCA0"/>
<protein>
    <submittedName>
        <fullName evidence="1">Uncharacterized protein</fullName>
    </submittedName>
</protein>
<name>A0A0K2UCA0_LEPSM</name>
<sequence length="19" mass="2212">MDWRGLTWLRLSLTPLGPV</sequence>
<proteinExistence type="predicted"/>
<dbReference type="EMBL" id="HACA01018226">
    <property type="protein sequence ID" value="CDW35587.1"/>
    <property type="molecule type" value="Transcribed_RNA"/>
</dbReference>
<evidence type="ECO:0000313" key="1">
    <source>
        <dbReference type="EMBL" id="CDW35587.1"/>
    </source>
</evidence>
<accession>A0A0K2UCA0</accession>
<organism evidence="1">
    <name type="scientific">Lepeophtheirus salmonis</name>
    <name type="common">Salmon louse</name>
    <name type="synonym">Caligus salmonis</name>
    <dbReference type="NCBI Taxonomy" id="72036"/>
    <lineage>
        <taxon>Eukaryota</taxon>
        <taxon>Metazoa</taxon>
        <taxon>Ecdysozoa</taxon>
        <taxon>Arthropoda</taxon>
        <taxon>Crustacea</taxon>
        <taxon>Multicrustacea</taxon>
        <taxon>Hexanauplia</taxon>
        <taxon>Copepoda</taxon>
        <taxon>Siphonostomatoida</taxon>
        <taxon>Caligidae</taxon>
        <taxon>Lepeophtheirus</taxon>
    </lineage>
</organism>
<reference evidence="1" key="1">
    <citation type="submission" date="2014-05" db="EMBL/GenBank/DDBJ databases">
        <authorList>
            <person name="Chronopoulou M."/>
        </authorList>
    </citation>
    <scope>NUCLEOTIDE SEQUENCE</scope>
    <source>
        <tissue evidence="1">Whole organism</tissue>
    </source>
</reference>